<protein>
    <submittedName>
        <fullName evidence="3">Holin</fullName>
    </submittedName>
</protein>
<keyword evidence="2" id="KW-1133">Transmembrane helix</keyword>
<accession>A0A8S5U106</accession>
<dbReference type="NCBIfam" id="TIGR01598">
    <property type="entry name" value="holin_phiLC3"/>
    <property type="match status" value="1"/>
</dbReference>
<evidence type="ECO:0000256" key="1">
    <source>
        <dbReference type="SAM" id="MobiDB-lite"/>
    </source>
</evidence>
<dbReference type="InterPro" id="IPR006485">
    <property type="entry name" value="Phage-like_holin"/>
</dbReference>
<evidence type="ECO:0000256" key="2">
    <source>
        <dbReference type="SAM" id="Phobius"/>
    </source>
</evidence>
<sequence>MMKINWKVRFKNKTWLLTFIAAVLTLVYRGLNVAGITPHIAQEELVELATMLVGILVLLGVVIDPTTKGGGDSDAAMTYTHPKDGSQKAEIRPVANDKAINYDEVKEGLKDAEVLEDGR</sequence>
<reference evidence="3" key="1">
    <citation type="journal article" date="2021" name="Proc. Natl. Acad. Sci. U.S.A.">
        <title>A Catalog of Tens of Thousands of Viruses from Human Metagenomes Reveals Hidden Associations with Chronic Diseases.</title>
        <authorList>
            <person name="Tisza M.J."/>
            <person name="Buck C.B."/>
        </authorList>
    </citation>
    <scope>NUCLEOTIDE SEQUENCE</scope>
    <source>
        <strain evidence="3">Ctub511</strain>
    </source>
</reference>
<dbReference type="EMBL" id="BK015978">
    <property type="protein sequence ID" value="DAF88118.1"/>
    <property type="molecule type" value="Genomic_DNA"/>
</dbReference>
<keyword evidence="2" id="KW-0472">Membrane</keyword>
<name>A0A8S5U106_9CAUD</name>
<feature type="region of interest" description="Disordered" evidence="1">
    <location>
        <begin position="68"/>
        <end position="87"/>
    </location>
</feature>
<keyword evidence="2" id="KW-0812">Transmembrane</keyword>
<feature type="transmembrane region" description="Helical" evidence="2">
    <location>
        <begin position="45"/>
        <end position="63"/>
    </location>
</feature>
<proteinExistence type="predicted"/>
<dbReference type="Pfam" id="PF04531">
    <property type="entry name" value="Phage_holin_1"/>
    <property type="match status" value="1"/>
</dbReference>
<evidence type="ECO:0000313" key="3">
    <source>
        <dbReference type="EMBL" id="DAF88118.1"/>
    </source>
</evidence>
<organism evidence="3">
    <name type="scientific">Siphoviridae sp. ctub511</name>
    <dbReference type="NCBI Taxonomy" id="2825714"/>
    <lineage>
        <taxon>Viruses</taxon>
        <taxon>Duplodnaviria</taxon>
        <taxon>Heunggongvirae</taxon>
        <taxon>Uroviricota</taxon>
        <taxon>Caudoviricetes</taxon>
    </lineage>
</organism>